<organism evidence="1">
    <name type="scientific">marine sediment metagenome</name>
    <dbReference type="NCBI Taxonomy" id="412755"/>
    <lineage>
        <taxon>unclassified sequences</taxon>
        <taxon>metagenomes</taxon>
        <taxon>ecological metagenomes</taxon>
    </lineage>
</organism>
<protein>
    <recommendedName>
        <fullName evidence="2">Alpha/beta hydrolase</fullName>
    </recommendedName>
</protein>
<sequence length="88" mass="9111">MCGGYTPKTPRTPLLATCVLLAALALAACGGDGREPSPAPSGTGAAERVTYQTADGLRIIADFYAPQNVDPAPAVLLLHQFNGSRAQW</sequence>
<accession>A0A0F8YLF1</accession>
<feature type="non-terminal residue" evidence="1">
    <location>
        <position position="88"/>
    </location>
</feature>
<dbReference type="SUPFAM" id="SSF53474">
    <property type="entry name" value="alpha/beta-Hydrolases"/>
    <property type="match status" value="1"/>
</dbReference>
<evidence type="ECO:0008006" key="2">
    <source>
        <dbReference type="Google" id="ProtNLM"/>
    </source>
</evidence>
<gene>
    <name evidence="1" type="ORF">LCGC14_3140360</name>
</gene>
<reference evidence="1" key="1">
    <citation type="journal article" date="2015" name="Nature">
        <title>Complex archaea that bridge the gap between prokaryotes and eukaryotes.</title>
        <authorList>
            <person name="Spang A."/>
            <person name="Saw J.H."/>
            <person name="Jorgensen S.L."/>
            <person name="Zaremba-Niedzwiedzka K."/>
            <person name="Martijn J."/>
            <person name="Lind A.E."/>
            <person name="van Eijk R."/>
            <person name="Schleper C."/>
            <person name="Guy L."/>
            <person name="Ettema T.J."/>
        </authorList>
    </citation>
    <scope>NUCLEOTIDE SEQUENCE</scope>
</reference>
<comment type="caution">
    <text evidence="1">The sequence shown here is derived from an EMBL/GenBank/DDBJ whole genome shotgun (WGS) entry which is preliminary data.</text>
</comment>
<evidence type="ECO:0000313" key="1">
    <source>
        <dbReference type="EMBL" id="KKK48911.1"/>
    </source>
</evidence>
<dbReference type="AlphaFoldDB" id="A0A0F8YLF1"/>
<dbReference type="InterPro" id="IPR029058">
    <property type="entry name" value="AB_hydrolase_fold"/>
</dbReference>
<dbReference type="Gene3D" id="3.40.50.1820">
    <property type="entry name" value="alpha/beta hydrolase"/>
    <property type="match status" value="1"/>
</dbReference>
<name>A0A0F8YLF1_9ZZZZ</name>
<dbReference type="EMBL" id="LAZR01068828">
    <property type="protein sequence ID" value="KKK48911.1"/>
    <property type="molecule type" value="Genomic_DNA"/>
</dbReference>
<proteinExistence type="predicted"/>